<evidence type="ECO:0000256" key="1">
    <source>
        <dbReference type="SAM" id="Phobius"/>
    </source>
</evidence>
<keyword evidence="1" id="KW-0472">Membrane</keyword>
<organism evidence="2 3">
    <name type="scientific">Tateyamaria armeniaca</name>
    <dbReference type="NCBI Taxonomy" id="2518930"/>
    <lineage>
        <taxon>Bacteria</taxon>
        <taxon>Pseudomonadati</taxon>
        <taxon>Pseudomonadota</taxon>
        <taxon>Alphaproteobacteria</taxon>
        <taxon>Rhodobacterales</taxon>
        <taxon>Roseobacteraceae</taxon>
        <taxon>Tateyamaria</taxon>
    </lineage>
</organism>
<dbReference type="EMBL" id="JBHDIY010000002">
    <property type="protein sequence ID" value="MFL4468580.1"/>
    <property type="molecule type" value="Genomic_DNA"/>
</dbReference>
<dbReference type="RefSeq" id="WP_407590323.1">
    <property type="nucleotide sequence ID" value="NZ_JBHDIY010000002.1"/>
</dbReference>
<feature type="transmembrane region" description="Helical" evidence="1">
    <location>
        <begin position="102"/>
        <end position="120"/>
    </location>
</feature>
<accession>A0ABW8UN87</accession>
<keyword evidence="3" id="KW-1185">Reference proteome</keyword>
<feature type="transmembrane region" description="Helical" evidence="1">
    <location>
        <begin position="12"/>
        <end position="30"/>
    </location>
</feature>
<comment type="caution">
    <text evidence="2">The sequence shown here is derived from an EMBL/GenBank/DDBJ whole genome shotgun (WGS) entry which is preliminary data.</text>
</comment>
<protein>
    <recommendedName>
        <fullName evidence="4">DUF1361 domain-containing protein</fullName>
    </recommendedName>
</protein>
<gene>
    <name evidence="2" type="ORF">ACERZ8_01340</name>
</gene>
<evidence type="ECO:0000313" key="2">
    <source>
        <dbReference type="EMBL" id="MFL4468580.1"/>
    </source>
</evidence>
<keyword evidence="1" id="KW-1133">Transmembrane helix</keyword>
<reference evidence="2 3" key="1">
    <citation type="submission" date="2024-08" db="EMBL/GenBank/DDBJ databases">
        <title>Tateyamaria sp. nov., isolated from marine algae.</title>
        <authorList>
            <person name="Choi B.J."/>
            <person name="Kim J.M."/>
            <person name="Lee J.K."/>
            <person name="Choi D.G."/>
            <person name="Bayburt H."/>
            <person name="Baek J.H."/>
            <person name="Han D.M."/>
            <person name="Jeon C.O."/>
        </authorList>
    </citation>
    <scope>NUCLEOTIDE SEQUENCE [LARGE SCALE GENOMIC DNA]</scope>
    <source>
        <strain evidence="2 3">KMU-156</strain>
    </source>
</reference>
<evidence type="ECO:0008006" key="4">
    <source>
        <dbReference type="Google" id="ProtNLM"/>
    </source>
</evidence>
<feature type="transmembrane region" description="Helical" evidence="1">
    <location>
        <begin position="42"/>
        <end position="60"/>
    </location>
</feature>
<sequence length="131" mass="14871">MYEGDSFFTLTLWGRMGLLALSVLFALVALAVTRLMTYYRPLVIRIPIWAVLFITFVWASPQGYYTYYRLIFDGLPAQSVLGALPRPEEMIALLTFRHSATLSAHSLGVLGWAMLAIAIWPRRRKCRDAAN</sequence>
<keyword evidence="1" id="KW-0812">Transmembrane</keyword>
<evidence type="ECO:0000313" key="3">
    <source>
        <dbReference type="Proteomes" id="UP001627408"/>
    </source>
</evidence>
<proteinExistence type="predicted"/>
<dbReference type="Proteomes" id="UP001627408">
    <property type="component" value="Unassembled WGS sequence"/>
</dbReference>
<name>A0ABW8UN87_9RHOB</name>